<keyword evidence="7" id="KW-1185">Reference proteome</keyword>
<keyword evidence="3" id="KW-0057">Aromatic amino acid biosynthesis</keyword>
<evidence type="ECO:0000256" key="4">
    <source>
        <dbReference type="ARBA" id="ARBA00023235"/>
    </source>
</evidence>
<evidence type="ECO:0000256" key="1">
    <source>
        <dbReference type="ARBA" id="ARBA00022605"/>
    </source>
</evidence>
<dbReference type="Proteomes" id="UP000694255">
    <property type="component" value="Unassembled WGS sequence"/>
</dbReference>
<evidence type="ECO:0000256" key="3">
    <source>
        <dbReference type="ARBA" id="ARBA00023141"/>
    </source>
</evidence>
<dbReference type="InterPro" id="IPR044643">
    <property type="entry name" value="TrpF_fam"/>
</dbReference>
<evidence type="ECO:0000256" key="2">
    <source>
        <dbReference type="ARBA" id="ARBA00022822"/>
    </source>
</evidence>
<dbReference type="PANTHER" id="PTHR42894:SF1">
    <property type="entry name" value="N-(5'-PHOSPHORIBOSYL)ANTHRANILATE ISOMERASE"/>
    <property type="match status" value="1"/>
</dbReference>
<dbReference type="HAMAP" id="MF_00135">
    <property type="entry name" value="PRAI"/>
    <property type="match status" value="1"/>
</dbReference>
<dbReference type="EMBL" id="JAGSYN010000167">
    <property type="protein sequence ID" value="KAG7662607.1"/>
    <property type="molecule type" value="Genomic_DNA"/>
</dbReference>
<dbReference type="GO" id="GO:0004640">
    <property type="term" value="F:phosphoribosylanthranilate isomerase activity"/>
    <property type="evidence" value="ECO:0007669"/>
    <property type="project" value="InterPro"/>
</dbReference>
<accession>A0A8J5QGF3</accession>
<keyword evidence="2" id="KW-0822">Tryptophan biosynthesis</keyword>
<gene>
    <name evidence="6" type="ORF">J8A68_003904</name>
</gene>
<dbReference type="InterPro" id="IPR001240">
    <property type="entry name" value="PRAI_dom"/>
</dbReference>
<organism evidence="6 7">
    <name type="scientific">[Candida] subhashii</name>
    <dbReference type="NCBI Taxonomy" id="561895"/>
    <lineage>
        <taxon>Eukaryota</taxon>
        <taxon>Fungi</taxon>
        <taxon>Dikarya</taxon>
        <taxon>Ascomycota</taxon>
        <taxon>Saccharomycotina</taxon>
        <taxon>Pichiomycetes</taxon>
        <taxon>Debaryomycetaceae</taxon>
        <taxon>Spathaspora</taxon>
    </lineage>
</organism>
<dbReference type="PANTHER" id="PTHR42894">
    <property type="entry name" value="N-(5'-PHOSPHORIBOSYL)ANTHRANILATE ISOMERASE"/>
    <property type="match status" value="1"/>
</dbReference>
<reference evidence="6 7" key="1">
    <citation type="journal article" date="2021" name="DNA Res.">
        <title>Genome analysis of Candida subhashii reveals its hybrid nature and dual mitochondrial genome conformations.</title>
        <authorList>
            <person name="Mixao V."/>
            <person name="Hegedusova E."/>
            <person name="Saus E."/>
            <person name="Pryszcz L.P."/>
            <person name="Cillingova A."/>
            <person name="Nosek J."/>
            <person name="Gabaldon T."/>
        </authorList>
    </citation>
    <scope>NUCLEOTIDE SEQUENCE [LARGE SCALE GENOMIC DNA]</scope>
    <source>
        <strain evidence="6 7">CBS 10753</strain>
    </source>
</reference>
<keyword evidence="1" id="KW-0028">Amino-acid biosynthesis</keyword>
<comment type="caution">
    <text evidence="6">The sequence shown here is derived from an EMBL/GenBank/DDBJ whole genome shotgun (WGS) entry which is preliminary data.</text>
</comment>
<feature type="domain" description="N-(5'phosphoribosyl) anthranilate isomerase (PRAI)" evidence="5">
    <location>
        <begin position="61"/>
        <end position="246"/>
    </location>
</feature>
<dbReference type="RefSeq" id="XP_049262840.1">
    <property type="nucleotide sequence ID" value="XM_049407807.1"/>
</dbReference>
<dbReference type="OrthoDB" id="524799at2759"/>
<evidence type="ECO:0000313" key="7">
    <source>
        <dbReference type="Proteomes" id="UP000694255"/>
    </source>
</evidence>
<evidence type="ECO:0000259" key="5">
    <source>
        <dbReference type="Pfam" id="PF00697"/>
    </source>
</evidence>
<dbReference type="AlphaFoldDB" id="A0A8J5QGF3"/>
<evidence type="ECO:0000313" key="6">
    <source>
        <dbReference type="EMBL" id="KAG7662607.1"/>
    </source>
</evidence>
<keyword evidence="4" id="KW-0413">Isomerase</keyword>
<proteinExistence type="inferred from homology"/>
<dbReference type="CDD" id="cd00405">
    <property type="entry name" value="PRAI"/>
    <property type="match status" value="1"/>
</dbReference>
<sequence>MPRLVKICGIKTIEAASVAIDNGADLLGCILVPNRARTISHEIAQQISINVKKARESRNRKLKTPTEIQEYLSMKSFTDPNEYFETISQVLIENGPFLVGVFRNQSIEEVFSIANELQLDFIQLHGSEDKVDFIERNGDSRFGIIPRYVIPKELEGLKVQSVELMKKRSLSIPLLDSEAGGEGKVIDWDYISENLGFTRVILAGGLHPGNLKDTETIKNVIGYDVSGGVEDEQGNKDLQKIKDFIKIGKALP</sequence>
<dbReference type="GO" id="GO:0000162">
    <property type="term" value="P:L-tryptophan biosynthetic process"/>
    <property type="evidence" value="ECO:0007669"/>
    <property type="project" value="UniProtKB-KW"/>
</dbReference>
<name>A0A8J5QGF3_9ASCO</name>
<protein>
    <submittedName>
        <fullName evidence="6">TRP1</fullName>
    </submittedName>
</protein>
<dbReference type="GeneID" id="73470704"/>
<dbReference type="Pfam" id="PF00697">
    <property type="entry name" value="PRAI"/>
    <property type="match status" value="1"/>
</dbReference>